<dbReference type="Pfam" id="PF00059">
    <property type="entry name" value="Lectin_C"/>
    <property type="match status" value="1"/>
</dbReference>
<dbReference type="Gene3D" id="3.10.100.10">
    <property type="entry name" value="Mannose-Binding Protein A, subunit A"/>
    <property type="match status" value="1"/>
</dbReference>
<dbReference type="InterPro" id="IPR016187">
    <property type="entry name" value="CTDL_fold"/>
</dbReference>
<feature type="transmembrane region" description="Helical" evidence="1">
    <location>
        <begin position="6"/>
        <end position="31"/>
    </location>
</feature>
<organism evidence="3 4">
    <name type="scientific">Astyanax mexicanus</name>
    <name type="common">Blind cave fish</name>
    <name type="synonym">Astyanax fasciatus mexicanus</name>
    <dbReference type="NCBI Taxonomy" id="7994"/>
    <lineage>
        <taxon>Eukaryota</taxon>
        <taxon>Metazoa</taxon>
        <taxon>Chordata</taxon>
        <taxon>Craniata</taxon>
        <taxon>Vertebrata</taxon>
        <taxon>Euteleostomi</taxon>
        <taxon>Actinopterygii</taxon>
        <taxon>Neopterygii</taxon>
        <taxon>Teleostei</taxon>
        <taxon>Ostariophysi</taxon>
        <taxon>Characiformes</taxon>
        <taxon>Characoidei</taxon>
        <taxon>Acestrorhamphidae</taxon>
        <taxon>Acestrorhamphinae</taxon>
        <taxon>Astyanax</taxon>
    </lineage>
</organism>
<evidence type="ECO:0000313" key="3">
    <source>
        <dbReference type="Ensembl" id="ENSAMXP00005017256.1"/>
    </source>
</evidence>
<dbReference type="PANTHER" id="PTHR45784">
    <property type="entry name" value="C-TYPE LECTIN DOMAIN FAMILY 20 MEMBER A-RELATED"/>
    <property type="match status" value="1"/>
</dbReference>
<keyword evidence="1" id="KW-1133">Transmembrane helix</keyword>
<dbReference type="PROSITE" id="PS50041">
    <property type="entry name" value="C_TYPE_LECTIN_2"/>
    <property type="match status" value="1"/>
</dbReference>
<evidence type="ECO:0000256" key="1">
    <source>
        <dbReference type="SAM" id="Phobius"/>
    </source>
</evidence>
<dbReference type="Ensembl" id="ENSAMXT00005019067.1">
    <property type="protein sequence ID" value="ENSAMXP00005017256.1"/>
    <property type="gene ID" value="ENSAMXG00005009004.1"/>
</dbReference>
<sequence length="273" mass="31622">MTNSLIWLVFVSFLLLSGIMLILLLYIFAYINHSTGSAGKMLHCEQIKEGEQRNNSSDMEKTVFLMLLVSGLQFCLSSSSSRLHRQYHFVNEEKTWLEARSYCQARYTDLATADNKEEIKNLVSKIDLSSINCLWIGLKNGDQNQSNWSLGNNSLFQYRNWSSGEPVQQYACGIISDNSYIWFPHHCDHKHFVLCYSEPEERKKQVVRVKVHSHSKMDLNDPAVNSAILNKIEKNLKGNGLHNTTKLYWREMDNKVFHPEKITKSKPRRPCND</sequence>
<accession>A0A8B9HZD7</accession>
<dbReference type="SMART" id="SM00034">
    <property type="entry name" value="CLECT"/>
    <property type="match status" value="1"/>
</dbReference>
<evidence type="ECO:0000259" key="2">
    <source>
        <dbReference type="PROSITE" id="PS50041"/>
    </source>
</evidence>
<protein>
    <recommendedName>
        <fullName evidence="2">C-type lectin domain-containing protein</fullName>
    </recommendedName>
</protein>
<dbReference type="SUPFAM" id="SSF56436">
    <property type="entry name" value="C-type lectin-like"/>
    <property type="match status" value="1"/>
</dbReference>
<reference evidence="3" key="1">
    <citation type="submission" date="2025-08" db="UniProtKB">
        <authorList>
            <consortium name="Ensembl"/>
        </authorList>
    </citation>
    <scope>IDENTIFICATION</scope>
</reference>
<dbReference type="InterPro" id="IPR016186">
    <property type="entry name" value="C-type_lectin-like/link_sf"/>
</dbReference>
<keyword evidence="1" id="KW-0812">Transmembrane</keyword>
<dbReference type="PANTHER" id="PTHR45784:SF3">
    <property type="entry name" value="C-TYPE LECTIN DOMAIN FAMILY 4 MEMBER K-LIKE-RELATED"/>
    <property type="match status" value="1"/>
</dbReference>
<feature type="domain" description="C-type lectin" evidence="2">
    <location>
        <begin position="87"/>
        <end position="196"/>
    </location>
</feature>
<dbReference type="AlphaFoldDB" id="A0A8B9HZD7"/>
<proteinExistence type="predicted"/>
<dbReference type="Proteomes" id="UP000694621">
    <property type="component" value="Unplaced"/>
</dbReference>
<keyword evidence="1" id="KW-0472">Membrane</keyword>
<dbReference type="InterPro" id="IPR001304">
    <property type="entry name" value="C-type_lectin-like"/>
</dbReference>
<name>A0A8B9HZD7_ASTMX</name>
<evidence type="ECO:0000313" key="4">
    <source>
        <dbReference type="Proteomes" id="UP000694621"/>
    </source>
</evidence>